<dbReference type="AlphaFoldDB" id="A0A7I8DBA7"/>
<proteinExistence type="predicted"/>
<dbReference type="CDD" id="cd03441">
    <property type="entry name" value="R_hydratase_like"/>
    <property type="match status" value="1"/>
</dbReference>
<organism evidence="2 3">
    <name type="scientific">Effusibacillus dendaii</name>
    <dbReference type="NCBI Taxonomy" id="2743772"/>
    <lineage>
        <taxon>Bacteria</taxon>
        <taxon>Bacillati</taxon>
        <taxon>Bacillota</taxon>
        <taxon>Bacilli</taxon>
        <taxon>Bacillales</taxon>
        <taxon>Alicyclobacillaceae</taxon>
        <taxon>Effusibacillus</taxon>
    </lineage>
</organism>
<dbReference type="SUPFAM" id="SSF54637">
    <property type="entry name" value="Thioesterase/thiol ester dehydrase-isomerase"/>
    <property type="match status" value="1"/>
</dbReference>
<reference evidence="2 3" key="1">
    <citation type="submission" date="2020-08" db="EMBL/GenBank/DDBJ databases">
        <title>Complete Genome Sequence of Effusibacillus dendaii Strain skT53, Isolated from Farmland soil.</title>
        <authorList>
            <person name="Konishi T."/>
            <person name="Kawasaki H."/>
        </authorList>
    </citation>
    <scope>NUCLEOTIDE SEQUENCE [LARGE SCALE GENOMIC DNA]</scope>
    <source>
        <strain evidence="3">skT53</strain>
    </source>
</reference>
<evidence type="ECO:0000313" key="2">
    <source>
        <dbReference type="EMBL" id="BCJ86249.1"/>
    </source>
</evidence>
<dbReference type="Pfam" id="PF13452">
    <property type="entry name" value="FAS1_DH_region"/>
    <property type="match status" value="1"/>
</dbReference>
<dbReference type="Proteomes" id="UP000593802">
    <property type="component" value="Chromosome"/>
</dbReference>
<dbReference type="EMBL" id="AP023366">
    <property type="protein sequence ID" value="BCJ86249.1"/>
    <property type="molecule type" value="Genomic_DNA"/>
</dbReference>
<sequence length="181" mass="20406">MKSDNRLTIAGGKRYVVVEQIAEYFQTLIGTKNEVYLGQVTSMLIRRYALTVGDENPLYYDKEFAQNHGYPDIIAPPDLLASIVDWGVGETDENLNRDGTHQSEGFLPQSFQGIRIMGGGEEMRFFKPLVAGTHVYLTSEVIDTYSKRGSKGLIAFLSIKNIYRVEKDQILSICTRTMIAR</sequence>
<evidence type="ECO:0000259" key="1">
    <source>
        <dbReference type="Pfam" id="PF13452"/>
    </source>
</evidence>
<dbReference type="KEGG" id="eff:skT53_12340"/>
<dbReference type="InterPro" id="IPR039569">
    <property type="entry name" value="FAS1-like_DH_region"/>
</dbReference>
<name>A0A7I8DBA7_9BACL</name>
<gene>
    <name evidence="2" type="ORF">skT53_12340</name>
</gene>
<accession>A0A7I8DBA7</accession>
<dbReference type="InterPro" id="IPR029069">
    <property type="entry name" value="HotDog_dom_sf"/>
</dbReference>
<keyword evidence="3" id="KW-1185">Reference proteome</keyword>
<evidence type="ECO:0000313" key="3">
    <source>
        <dbReference type="Proteomes" id="UP000593802"/>
    </source>
</evidence>
<dbReference type="Gene3D" id="3.10.129.10">
    <property type="entry name" value="Hotdog Thioesterase"/>
    <property type="match status" value="1"/>
</dbReference>
<dbReference type="RefSeq" id="WP_200760269.1">
    <property type="nucleotide sequence ID" value="NZ_AP023366.1"/>
</dbReference>
<protein>
    <recommendedName>
        <fullName evidence="1">FAS1-like dehydratase domain-containing protein</fullName>
    </recommendedName>
</protein>
<feature type="domain" description="FAS1-like dehydratase" evidence="1">
    <location>
        <begin position="29"/>
        <end position="167"/>
    </location>
</feature>